<reference evidence="7" key="2">
    <citation type="journal article" date="2022" name="Microbiol. Resour. Announc.">
        <title>Whole-Genome Sequence of Entomortierella parvispora E1425, a Mucoromycotan Fungus Associated with Burkholderiaceae-Related Endosymbiotic Bacteria.</title>
        <authorList>
            <person name="Herlambang A."/>
            <person name="Guo Y."/>
            <person name="Takashima Y."/>
            <person name="Narisawa K."/>
            <person name="Ohta H."/>
            <person name="Nishizawa T."/>
        </authorList>
    </citation>
    <scope>NUCLEOTIDE SEQUENCE</scope>
    <source>
        <strain evidence="7">E1425</strain>
    </source>
</reference>
<evidence type="ECO:0000256" key="2">
    <source>
        <dbReference type="ARBA" id="ARBA00022771"/>
    </source>
</evidence>
<organism evidence="7 8">
    <name type="scientific">Entomortierella parvispora</name>
    <dbReference type="NCBI Taxonomy" id="205924"/>
    <lineage>
        <taxon>Eukaryota</taxon>
        <taxon>Fungi</taxon>
        <taxon>Fungi incertae sedis</taxon>
        <taxon>Mucoromycota</taxon>
        <taxon>Mortierellomycotina</taxon>
        <taxon>Mortierellomycetes</taxon>
        <taxon>Mortierellales</taxon>
        <taxon>Mortierellaceae</taxon>
        <taxon>Entomortierella</taxon>
    </lineage>
</organism>
<protein>
    <submittedName>
        <fullName evidence="7">Regulatory subunit for Cdc7p protein kinase</fullName>
    </submittedName>
</protein>
<dbReference type="EMBL" id="BQFW01000007">
    <property type="protein sequence ID" value="GJJ73127.1"/>
    <property type="molecule type" value="Genomic_DNA"/>
</dbReference>
<dbReference type="GO" id="GO:0031431">
    <property type="term" value="C:Dbf4-dependent protein kinase complex"/>
    <property type="evidence" value="ECO:0007669"/>
    <property type="project" value="TreeGrafter"/>
</dbReference>
<dbReference type="CDD" id="cd00027">
    <property type="entry name" value="BRCT"/>
    <property type="match status" value="1"/>
</dbReference>
<dbReference type="Gene3D" id="3.40.50.10190">
    <property type="entry name" value="BRCT domain"/>
    <property type="match status" value="1"/>
</dbReference>
<reference evidence="7" key="1">
    <citation type="submission" date="2021-11" db="EMBL/GenBank/DDBJ databases">
        <authorList>
            <person name="Herlambang A."/>
            <person name="Guo Y."/>
            <person name="Takashima Y."/>
            <person name="Nishizawa T."/>
        </authorList>
    </citation>
    <scope>NUCLEOTIDE SEQUENCE</scope>
    <source>
        <strain evidence="7">E1425</strain>
    </source>
</reference>
<feature type="compositionally biased region" description="Low complexity" evidence="5">
    <location>
        <begin position="369"/>
        <end position="380"/>
    </location>
</feature>
<evidence type="ECO:0000313" key="7">
    <source>
        <dbReference type="EMBL" id="GJJ73127.1"/>
    </source>
</evidence>
<dbReference type="AlphaFoldDB" id="A0A9P3HB66"/>
<gene>
    <name evidence="7" type="ORF">EMPS_05485</name>
</gene>
<dbReference type="PANTHER" id="PTHR15375:SF26">
    <property type="entry name" value="PROTEIN CHIFFON"/>
    <property type="match status" value="1"/>
</dbReference>
<evidence type="ECO:0000256" key="4">
    <source>
        <dbReference type="PROSITE-ProRule" id="PRU00600"/>
    </source>
</evidence>
<dbReference type="SMART" id="SM00586">
    <property type="entry name" value="ZnF_DBF"/>
    <property type="match status" value="1"/>
</dbReference>
<feature type="region of interest" description="Disordered" evidence="5">
    <location>
        <begin position="369"/>
        <end position="388"/>
    </location>
</feature>
<evidence type="ECO:0000313" key="8">
    <source>
        <dbReference type="Proteomes" id="UP000827284"/>
    </source>
</evidence>
<dbReference type="GO" id="GO:1901987">
    <property type="term" value="P:regulation of cell cycle phase transition"/>
    <property type="evidence" value="ECO:0007669"/>
    <property type="project" value="TreeGrafter"/>
</dbReference>
<keyword evidence="3" id="KW-0862">Zinc</keyword>
<proteinExistence type="predicted"/>
<dbReference type="InterPro" id="IPR006572">
    <property type="entry name" value="Znf_DBF"/>
</dbReference>
<dbReference type="Gene3D" id="6.10.250.3410">
    <property type="entry name" value="DBF zinc finger"/>
    <property type="match status" value="1"/>
</dbReference>
<dbReference type="GO" id="GO:0003676">
    <property type="term" value="F:nucleic acid binding"/>
    <property type="evidence" value="ECO:0007669"/>
    <property type="project" value="InterPro"/>
</dbReference>
<dbReference type="InterPro" id="IPR013939">
    <property type="entry name" value="Regulatory_Dfp1/Him1"/>
</dbReference>
<feature type="region of interest" description="Disordered" evidence="5">
    <location>
        <begin position="103"/>
        <end position="123"/>
    </location>
</feature>
<evidence type="ECO:0000259" key="6">
    <source>
        <dbReference type="PROSITE" id="PS51265"/>
    </source>
</evidence>
<keyword evidence="1" id="KW-0479">Metal-binding</keyword>
<dbReference type="Pfam" id="PF08630">
    <property type="entry name" value="Dfp1_Him1_M"/>
    <property type="match status" value="1"/>
</dbReference>
<comment type="caution">
    <text evidence="7">The sequence shown here is derived from an EMBL/GenBank/DDBJ whole genome shotgun (WGS) entry which is preliminary data.</text>
</comment>
<dbReference type="InterPro" id="IPR051590">
    <property type="entry name" value="Replication_Regulatory_Kinase"/>
</dbReference>
<feature type="region of interest" description="Disordered" evidence="5">
    <location>
        <begin position="654"/>
        <end position="689"/>
    </location>
</feature>
<sequence length="1229" mass="133466">MAEIGMNPQPLRTPFQDVGNNLNAMRPGLTSQGNALQQKPAQKVSPTIIIDEKEIQRSRLALQQRTISGLNIYNPKAQQPLGAKVRMPQGTYPEAKKLEGALRTGDRDKNPSAGVPPQQIGTVNNPAEVTRRWLQMLPSCRFYFDNVEPPVVAKISKVLAAHNSSVAMFFSNDVTHLITTRAIPRKEDHARIKLQAQEESQNAAQQQASIPVLKPSIKPAGPPAPTQEPSIIVKAIGLNIKIWHMDRMKHLMEPLMGKSVAHAESRKLQDLLLHEKTYGLTTTQMDDSVRSDYHIFRGPYVLIEDTTGRHRTILAHEYDSKKTSSSVKCPWPKIQLHMTERSPFIHIEPRVPKQEAQAVPARQGIEPAAAAGEAPRVPEAQDVQPSPSALASGIVNSVTSHVVSTTSAMGKAHHAQGPEAAHDEVLRQLGKRTLPAPKADAIVSAAMVATVPTQDSKKAEFARPAEIVRPGSAGVLLEAGASKFRLQKTEQQPQAVPQTKTVIATADATVPIPLGLPPVPDPARQEQLKALAPAVPPEHRKKGYCENCRGFFEDMNRHIASQAHRIYAHDASKFVHLDKFLLRLKRQPKTVTASTKLDDLDLSKDQPAVVPSLEKSTNSDAAISPAASTAIKGDCAEAVELGNNDPCMNLLAPSSKETTGMQEPSLTIKEAVPESRSPPEGDDADIAGRNEPLESGVAQEVPLTSDNNVTIHTNETSAANDAGAAHDVETTNDADTVNNANNANDANDANDLLDADDADDLKDMATMAASVPSMTCLESQDRLLVNPFLEDASEPARVPGFFAKRVFSNQLRLPMSDNLTSQADTDATQPDDRFLDGSAAYSQATEPVVQIHLSMSMSTLTDGPEPVPAVSERERNYAHENESLGSSDSDKEESDDAVALVKSPSAGRGLFARSQGTLLRSGLMNLSSARQGDGELSRPAMSLKRKLDIALSEEREAQRNGTSLQTKTQTLKQKTVVYDDNLRSRLLSHTPAPSTRPAAWSTLRNPFESHTPMPASSPIQLLPETSPLSHQFGATAVDTTSDTLPLDSISGRDFGRPYMNSIADYGFDSQLGYPDTPSTQKVARMSAHQGTPVTLPQPFVFNSHARQFASPGADFGFAQTADAAASGPTSRQTSPTSPVGHESVLSRSPARSAYMESTSPSPSRSPSHRQMYRNHFPVMTRAEQEQERCFHHYRGHRLPEAAAQKKMRSSISLLEEFEEYGEGCMVFIE</sequence>
<feature type="compositionally biased region" description="Polar residues" evidence="5">
    <location>
        <begin position="655"/>
        <end position="665"/>
    </location>
</feature>
<feature type="domain" description="DBF4-type" evidence="6">
    <location>
        <begin position="538"/>
        <end position="587"/>
    </location>
</feature>
<dbReference type="Proteomes" id="UP000827284">
    <property type="component" value="Unassembled WGS sequence"/>
</dbReference>
<evidence type="ECO:0000256" key="3">
    <source>
        <dbReference type="ARBA" id="ARBA00022833"/>
    </source>
</evidence>
<dbReference type="GO" id="GO:0010571">
    <property type="term" value="P:positive regulation of nuclear cell cycle DNA replication"/>
    <property type="evidence" value="ECO:0007669"/>
    <property type="project" value="TreeGrafter"/>
</dbReference>
<dbReference type="OrthoDB" id="21380at2759"/>
<dbReference type="Pfam" id="PF07535">
    <property type="entry name" value="zf-DBF"/>
    <property type="match status" value="1"/>
</dbReference>
<keyword evidence="2 4" id="KW-0863">Zinc-finger</keyword>
<keyword evidence="8" id="KW-1185">Reference proteome</keyword>
<dbReference type="PANTHER" id="PTHR15375">
    <property type="entry name" value="ACTIVATOR OF S-PHASE KINASE-RELATED"/>
    <property type="match status" value="1"/>
</dbReference>
<dbReference type="InterPro" id="IPR038545">
    <property type="entry name" value="Znf_DBF_sf"/>
</dbReference>
<evidence type="ECO:0000256" key="1">
    <source>
        <dbReference type="ARBA" id="ARBA00022723"/>
    </source>
</evidence>
<accession>A0A9P3HB66</accession>
<dbReference type="GO" id="GO:0043539">
    <property type="term" value="F:protein serine/threonine kinase activator activity"/>
    <property type="evidence" value="ECO:0007669"/>
    <property type="project" value="TreeGrafter"/>
</dbReference>
<dbReference type="PROSITE" id="PS51265">
    <property type="entry name" value="ZF_DBF4"/>
    <property type="match status" value="1"/>
</dbReference>
<feature type="region of interest" description="Disordered" evidence="5">
    <location>
        <begin position="987"/>
        <end position="1025"/>
    </location>
</feature>
<dbReference type="InterPro" id="IPR036420">
    <property type="entry name" value="BRCT_dom_sf"/>
</dbReference>
<feature type="region of interest" description="Disordered" evidence="5">
    <location>
        <begin position="1122"/>
        <end position="1170"/>
    </location>
</feature>
<dbReference type="GO" id="GO:0008270">
    <property type="term" value="F:zinc ion binding"/>
    <property type="evidence" value="ECO:0007669"/>
    <property type="project" value="UniProtKB-KW"/>
</dbReference>
<feature type="region of interest" description="Disordered" evidence="5">
    <location>
        <begin position="878"/>
        <end position="897"/>
    </location>
</feature>
<name>A0A9P3HB66_9FUNG</name>
<evidence type="ECO:0000256" key="5">
    <source>
        <dbReference type="SAM" id="MobiDB-lite"/>
    </source>
</evidence>
<feature type="compositionally biased region" description="Polar residues" evidence="5">
    <location>
        <begin position="1127"/>
        <end position="1137"/>
    </location>
</feature>